<evidence type="ECO:0000313" key="12">
    <source>
        <dbReference type="EMBL" id="KAJ8045366.1"/>
    </source>
</evidence>
<gene>
    <name evidence="12" type="ORF">HOLleu_08363</name>
</gene>
<keyword evidence="1 8" id="KW-0645">Protease</keyword>
<dbReference type="InterPro" id="IPR001506">
    <property type="entry name" value="Peptidase_M12A"/>
</dbReference>
<reference evidence="12" key="1">
    <citation type="submission" date="2021-10" db="EMBL/GenBank/DDBJ databases">
        <title>Tropical sea cucumber genome reveals ecological adaptation and Cuvierian tubules defense mechanism.</title>
        <authorList>
            <person name="Chen T."/>
        </authorList>
    </citation>
    <scope>NUCLEOTIDE SEQUENCE</scope>
    <source>
        <strain evidence="12">Nanhai2018</strain>
        <tissue evidence="12">Muscle</tissue>
    </source>
</reference>
<keyword evidence="4 8" id="KW-0862">Zinc</keyword>
<dbReference type="PANTHER" id="PTHR10127:SF780">
    <property type="entry name" value="METALLOENDOPEPTIDASE"/>
    <property type="match status" value="1"/>
</dbReference>
<dbReference type="EMBL" id="JAIZAY010000003">
    <property type="protein sequence ID" value="KAJ8045366.1"/>
    <property type="molecule type" value="Genomic_DNA"/>
</dbReference>
<dbReference type="GO" id="GO:0004222">
    <property type="term" value="F:metalloendopeptidase activity"/>
    <property type="evidence" value="ECO:0007669"/>
    <property type="project" value="UniProtKB-UniRule"/>
</dbReference>
<dbReference type="SMART" id="SM00042">
    <property type="entry name" value="CUB"/>
    <property type="match status" value="1"/>
</dbReference>
<feature type="binding site" evidence="8">
    <location>
        <position position="178"/>
    </location>
    <ligand>
        <name>Zn(2+)</name>
        <dbReference type="ChEBI" id="CHEBI:29105"/>
        <note>catalytic</note>
    </ligand>
</feature>
<feature type="active site" evidence="8">
    <location>
        <position position="175"/>
    </location>
</feature>
<evidence type="ECO:0000256" key="5">
    <source>
        <dbReference type="ARBA" id="ARBA00023049"/>
    </source>
</evidence>
<dbReference type="EC" id="3.4.24.-" evidence="9"/>
<keyword evidence="2 8" id="KW-0479">Metal-binding</keyword>
<keyword evidence="9" id="KW-0732">Signal</keyword>
<dbReference type="InterPro" id="IPR024079">
    <property type="entry name" value="MetalloPept_cat_dom_sf"/>
</dbReference>
<name>A0A9Q1CI47_HOLLE</name>
<accession>A0A9Q1CI47</accession>
<dbReference type="InterPro" id="IPR035914">
    <property type="entry name" value="Sperma_CUB_dom_sf"/>
</dbReference>
<dbReference type="InterPro" id="IPR006026">
    <property type="entry name" value="Peptidase_Metallo"/>
</dbReference>
<dbReference type="PANTHER" id="PTHR10127">
    <property type="entry name" value="DISCOIDIN, CUB, EGF, LAMININ , AND ZINC METALLOPROTEASE DOMAIN CONTAINING"/>
    <property type="match status" value="1"/>
</dbReference>
<evidence type="ECO:0000256" key="2">
    <source>
        <dbReference type="ARBA" id="ARBA00022723"/>
    </source>
</evidence>
<feature type="domain" description="CUB" evidence="10">
    <location>
        <begin position="319"/>
        <end position="439"/>
    </location>
</feature>
<feature type="domain" description="Peptidase M12A" evidence="11">
    <location>
        <begin position="83"/>
        <end position="278"/>
    </location>
</feature>
<dbReference type="InterPro" id="IPR000859">
    <property type="entry name" value="CUB_dom"/>
</dbReference>
<evidence type="ECO:0000259" key="10">
    <source>
        <dbReference type="PROSITE" id="PS01180"/>
    </source>
</evidence>
<dbReference type="InterPro" id="IPR034035">
    <property type="entry name" value="Astacin-like_dom"/>
</dbReference>
<dbReference type="Proteomes" id="UP001152320">
    <property type="component" value="Chromosome 3"/>
</dbReference>
<dbReference type="Gene3D" id="2.60.120.290">
    <property type="entry name" value="Spermadhesin, CUB domain"/>
    <property type="match status" value="1"/>
</dbReference>
<keyword evidence="5 8" id="KW-0482">Metalloprotease</keyword>
<feature type="binding site" evidence="8">
    <location>
        <position position="174"/>
    </location>
    <ligand>
        <name>Zn(2+)</name>
        <dbReference type="ChEBI" id="CHEBI:29105"/>
        <note>catalytic</note>
    </ligand>
</feature>
<dbReference type="SMART" id="SM00235">
    <property type="entry name" value="ZnMc"/>
    <property type="match status" value="1"/>
</dbReference>
<evidence type="ECO:0000256" key="3">
    <source>
        <dbReference type="ARBA" id="ARBA00022801"/>
    </source>
</evidence>
<evidence type="ECO:0000259" key="11">
    <source>
        <dbReference type="PROSITE" id="PS51864"/>
    </source>
</evidence>
<dbReference type="GO" id="GO:0006508">
    <property type="term" value="P:proteolysis"/>
    <property type="evidence" value="ECO:0007669"/>
    <property type="project" value="UniProtKB-KW"/>
</dbReference>
<organism evidence="12 13">
    <name type="scientific">Holothuria leucospilota</name>
    <name type="common">Black long sea cucumber</name>
    <name type="synonym">Mertensiothuria leucospilota</name>
    <dbReference type="NCBI Taxonomy" id="206669"/>
    <lineage>
        <taxon>Eukaryota</taxon>
        <taxon>Metazoa</taxon>
        <taxon>Echinodermata</taxon>
        <taxon>Eleutherozoa</taxon>
        <taxon>Echinozoa</taxon>
        <taxon>Holothuroidea</taxon>
        <taxon>Aspidochirotacea</taxon>
        <taxon>Aspidochirotida</taxon>
        <taxon>Holothuriidae</taxon>
        <taxon>Holothuria</taxon>
    </lineage>
</organism>
<dbReference type="AlphaFoldDB" id="A0A9Q1CI47"/>
<feature type="chain" id="PRO_5040535799" description="Metalloendopeptidase" evidence="9">
    <location>
        <begin position="17"/>
        <end position="439"/>
    </location>
</feature>
<dbReference type="Pfam" id="PF01400">
    <property type="entry name" value="Astacin"/>
    <property type="match status" value="1"/>
</dbReference>
<evidence type="ECO:0000256" key="9">
    <source>
        <dbReference type="RuleBase" id="RU361183"/>
    </source>
</evidence>
<evidence type="ECO:0000313" key="13">
    <source>
        <dbReference type="Proteomes" id="UP001152320"/>
    </source>
</evidence>
<dbReference type="SUPFAM" id="SSF55486">
    <property type="entry name" value="Metalloproteases ('zincins'), catalytic domain"/>
    <property type="match status" value="1"/>
</dbReference>
<evidence type="ECO:0000256" key="4">
    <source>
        <dbReference type="ARBA" id="ARBA00022833"/>
    </source>
</evidence>
<keyword evidence="3 8" id="KW-0378">Hydrolase</keyword>
<keyword evidence="13" id="KW-1185">Reference proteome</keyword>
<evidence type="ECO:0000256" key="8">
    <source>
        <dbReference type="PROSITE-ProRule" id="PRU01211"/>
    </source>
</evidence>
<dbReference type="CDD" id="cd00041">
    <property type="entry name" value="CUB"/>
    <property type="match status" value="1"/>
</dbReference>
<dbReference type="PROSITE" id="PS01180">
    <property type="entry name" value="CUB"/>
    <property type="match status" value="1"/>
</dbReference>
<dbReference type="Gene3D" id="3.40.390.10">
    <property type="entry name" value="Collagenase (Catalytic Domain)"/>
    <property type="match status" value="1"/>
</dbReference>
<evidence type="ECO:0000256" key="7">
    <source>
        <dbReference type="PROSITE-ProRule" id="PRU00059"/>
    </source>
</evidence>
<evidence type="ECO:0000256" key="1">
    <source>
        <dbReference type="ARBA" id="ARBA00022670"/>
    </source>
</evidence>
<dbReference type="PRINTS" id="PR00480">
    <property type="entry name" value="ASTACIN"/>
</dbReference>
<comment type="cofactor">
    <cofactor evidence="8 9">
        <name>Zn(2+)</name>
        <dbReference type="ChEBI" id="CHEBI:29105"/>
    </cofactor>
    <text evidence="8 9">Binds 1 zinc ion per subunit.</text>
</comment>
<proteinExistence type="predicted"/>
<dbReference type="SUPFAM" id="SSF49854">
    <property type="entry name" value="Spermadhesin, CUB domain"/>
    <property type="match status" value="1"/>
</dbReference>
<keyword evidence="6" id="KW-1015">Disulfide bond</keyword>
<comment type="caution">
    <text evidence="7">Lacks conserved residue(s) required for the propagation of feature annotation.</text>
</comment>
<feature type="binding site" evidence="8">
    <location>
        <position position="184"/>
    </location>
    <ligand>
        <name>Zn(2+)</name>
        <dbReference type="ChEBI" id="CHEBI:29105"/>
        <note>catalytic</note>
    </ligand>
</feature>
<protein>
    <recommendedName>
        <fullName evidence="9">Metalloendopeptidase</fullName>
        <ecNumber evidence="9">3.4.24.-</ecNumber>
    </recommendedName>
</protein>
<comment type="caution">
    <text evidence="12">The sequence shown here is derived from an EMBL/GenBank/DDBJ whole genome shotgun (WGS) entry which is preliminary data.</text>
</comment>
<sequence length="439" mass="48681">MKISLAFVLGICLVVGGYILERDDFPLEDEGHMDETDNEEKRKKLPLPAMLNEGAYQGDMLLDDDQWEIVRALENNVQLGKRKAHSDLSRRWPNAEIPYYVDADVEDRYGTDIADAVTYYEQNTCLDFTKHTSVPSGGYIHVKSGTGCSSKVGYLNSKRTLTLKLGSCRSAIPHEFGHAIGFQHEHVRPDRDSYVSVRWNNILSGYSSAFTLDTYISTYDVPYDYKSCMHYEPTAFSVDTTNKATLVTTNPLDMVDMGISDDPNFSDIKLINLMYSCNSSCTATTCNNGGYQDKTCNCVCPEGWTGSDCSTSVTLPDDCKNTITGGSGDITSENYPSNYPKNHVCQWYIKGTSAGQTITVTFVDFVLEEPNSSGSCLYDDFVAIRKDDLFFGGDIYCGTSSPGTQTVTSTSSIPEMLIYFEVDGNSDVQKGFKFTYSIS</sequence>
<dbReference type="Pfam" id="PF00431">
    <property type="entry name" value="CUB"/>
    <property type="match status" value="1"/>
</dbReference>
<dbReference type="PROSITE" id="PS51864">
    <property type="entry name" value="ASTACIN"/>
    <property type="match status" value="1"/>
</dbReference>
<dbReference type="OrthoDB" id="291007at2759"/>
<dbReference type="CDD" id="cd04280">
    <property type="entry name" value="ZnMc_astacin_like"/>
    <property type="match status" value="1"/>
</dbReference>
<evidence type="ECO:0000256" key="6">
    <source>
        <dbReference type="ARBA" id="ARBA00023157"/>
    </source>
</evidence>
<dbReference type="GO" id="GO:0008270">
    <property type="term" value="F:zinc ion binding"/>
    <property type="evidence" value="ECO:0007669"/>
    <property type="project" value="UniProtKB-UniRule"/>
</dbReference>
<feature type="signal peptide" evidence="9">
    <location>
        <begin position="1"/>
        <end position="16"/>
    </location>
</feature>